<keyword evidence="8" id="KW-1185">Reference proteome</keyword>
<proteinExistence type="predicted"/>
<evidence type="ECO:0000313" key="8">
    <source>
        <dbReference type="Proteomes" id="UP000838756"/>
    </source>
</evidence>
<dbReference type="InterPro" id="IPR006612">
    <property type="entry name" value="THAP_Znf"/>
</dbReference>
<dbReference type="PROSITE" id="PS50950">
    <property type="entry name" value="ZF_THAP"/>
    <property type="match status" value="1"/>
</dbReference>
<evidence type="ECO:0000259" key="6">
    <source>
        <dbReference type="PROSITE" id="PS50950"/>
    </source>
</evidence>
<name>A0A8S4SJA2_9NEOP</name>
<dbReference type="GO" id="GO:0003677">
    <property type="term" value="F:DNA binding"/>
    <property type="evidence" value="ECO:0007669"/>
    <property type="project" value="UniProtKB-UniRule"/>
</dbReference>
<dbReference type="SUPFAM" id="SSF57716">
    <property type="entry name" value="Glucocorticoid receptor-like (DNA-binding domain)"/>
    <property type="match status" value="1"/>
</dbReference>
<dbReference type="Pfam" id="PF05485">
    <property type="entry name" value="THAP"/>
    <property type="match status" value="1"/>
</dbReference>
<evidence type="ECO:0000256" key="1">
    <source>
        <dbReference type="ARBA" id="ARBA00022723"/>
    </source>
</evidence>
<evidence type="ECO:0000313" key="7">
    <source>
        <dbReference type="EMBL" id="CAH2269290.1"/>
    </source>
</evidence>
<dbReference type="Proteomes" id="UP000838756">
    <property type="component" value="Unassembled WGS sequence"/>
</dbReference>
<evidence type="ECO:0000256" key="5">
    <source>
        <dbReference type="PROSITE-ProRule" id="PRU00309"/>
    </source>
</evidence>
<keyword evidence="2 5" id="KW-0863">Zinc-finger</keyword>
<sequence>MNSKVYKCCAVPQCNNTSIKTPRKLFVYVPHKKTIRKTWLNLARRDPLSIKISSIIYFCEDHFDLPNDMDNYMEYHVMGSVSQVRMKPGCIPSKFKCQSNRRKQKFNITEQTYVHKKQRKLLSDEYKIYLEERSNYSEKLEFGETSSGSSGLYASIENINQDEKNSKAIKTEIQLVNQMTSPLRPNFQTVTSTLKINNGISTSHIPPNEILTIEDQSDSDNSYTSLSIAHKESPLSTVVPMVLSRLLAKIRYF</sequence>
<protein>
    <submittedName>
        <fullName evidence="7">Jg15066 protein</fullName>
    </submittedName>
</protein>
<evidence type="ECO:0000256" key="3">
    <source>
        <dbReference type="ARBA" id="ARBA00022833"/>
    </source>
</evidence>
<dbReference type="OrthoDB" id="8123506at2759"/>
<keyword evidence="3" id="KW-0862">Zinc</keyword>
<gene>
    <name evidence="7" type="primary">jg15066</name>
    <name evidence="7" type="ORF">PAEG_LOCUS27556</name>
</gene>
<dbReference type="GO" id="GO:0008270">
    <property type="term" value="F:zinc ion binding"/>
    <property type="evidence" value="ECO:0007669"/>
    <property type="project" value="UniProtKB-KW"/>
</dbReference>
<organism evidence="7 8">
    <name type="scientific">Pararge aegeria aegeria</name>
    <dbReference type="NCBI Taxonomy" id="348720"/>
    <lineage>
        <taxon>Eukaryota</taxon>
        <taxon>Metazoa</taxon>
        <taxon>Ecdysozoa</taxon>
        <taxon>Arthropoda</taxon>
        <taxon>Hexapoda</taxon>
        <taxon>Insecta</taxon>
        <taxon>Pterygota</taxon>
        <taxon>Neoptera</taxon>
        <taxon>Endopterygota</taxon>
        <taxon>Lepidoptera</taxon>
        <taxon>Glossata</taxon>
        <taxon>Ditrysia</taxon>
        <taxon>Papilionoidea</taxon>
        <taxon>Nymphalidae</taxon>
        <taxon>Satyrinae</taxon>
        <taxon>Satyrini</taxon>
        <taxon>Parargina</taxon>
        <taxon>Pararge</taxon>
    </lineage>
</organism>
<accession>A0A8S4SJA2</accession>
<evidence type="ECO:0000256" key="4">
    <source>
        <dbReference type="ARBA" id="ARBA00023125"/>
    </source>
</evidence>
<comment type="caution">
    <text evidence="7">The sequence shown here is derived from an EMBL/GenBank/DDBJ whole genome shotgun (WGS) entry which is preliminary data.</text>
</comment>
<keyword evidence="4 5" id="KW-0238">DNA-binding</keyword>
<reference evidence="7" key="1">
    <citation type="submission" date="2022-03" db="EMBL/GenBank/DDBJ databases">
        <authorList>
            <person name="Lindestad O."/>
        </authorList>
    </citation>
    <scope>NUCLEOTIDE SEQUENCE</scope>
</reference>
<dbReference type="SMART" id="SM00980">
    <property type="entry name" value="THAP"/>
    <property type="match status" value="1"/>
</dbReference>
<dbReference type="EMBL" id="CAKXAJ010026508">
    <property type="protein sequence ID" value="CAH2269290.1"/>
    <property type="molecule type" value="Genomic_DNA"/>
</dbReference>
<dbReference type="AlphaFoldDB" id="A0A8S4SJA2"/>
<evidence type="ECO:0000256" key="2">
    <source>
        <dbReference type="ARBA" id="ARBA00022771"/>
    </source>
</evidence>
<feature type="domain" description="THAP-type" evidence="6">
    <location>
        <begin position="1"/>
        <end position="95"/>
    </location>
</feature>
<keyword evidence="1" id="KW-0479">Metal-binding</keyword>